<dbReference type="CDD" id="cd08963">
    <property type="entry name" value="L-asparaginase_I"/>
    <property type="match status" value="1"/>
</dbReference>
<dbReference type="PROSITE" id="PS00144">
    <property type="entry name" value="ASN_GLN_ASE_1"/>
    <property type="match status" value="1"/>
</dbReference>
<keyword evidence="9" id="KW-1185">Reference proteome</keyword>
<dbReference type="Gene3D" id="3.40.50.40">
    <property type="match status" value="1"/>
</dbReference>
<sequence length="337" mass="36947">MNKKKIYIAYTGGTIGMRQSAHGYIPEPGFLQEVLEKMPEFRRDEMPEFTIHAYQPLIDSSDMTPNDWQKIADDIAANYDQYDGFVVLHGTDTMAYTASALSFMLENLDKPVVVTGSQIPLAQLRSDGRENLLDALFLAANYPIPEVSLCFNHSLFRGNRTTKVHADGFNAFGSPNFPPLLEAGIQIQLVKGEVKSATGKPLKVQPIQAQPIGMASLYPGISADVIANILRQPVKALLLQSYGVGNAPQHKQMLDLLSEASEQGIIVVNCTQCLKGSVNMGGYATGQALRDVGVISGYDMTTEATLTKLHYLLNQPLTPEQIREAMQTSLRGELSRN</sequence>
<evidence type="ECO:0000313" key="9">
    <source>
        <dbReference type="Proteomes" id="UP001597380"/>
    </source>
</evidence>
<organism evidence="8 9">
    <name type="scientific">Corallincola platygyrae</name>
    <dbReference type="NCBI Taxonomy" id="1193278"/>
    <lineage>
        <taxon>Bacteria</taxon>
        <taxon>Pseudomonadati</taxon>
        <taxon>Pseudomonadota</taxon>
        <taxon>Gammaproteobacteria</taxon>
        <taxon>Alteromonadales</taxon>
        <taxon>Psychromonadaceae</taxon>
        <taxon>Corallincola</taxon>
    </lineage>
</organism>
<dbReference type="PANTHER" id="PTHR11707">
    <property type="entry name" value="L-ASPARAGINASE"/>
    <property type="match status" value="1"/>
</dbReference>
<keyword evidence="3" id="KW-0378">Hydrolase</keyword>
<dbReference type="InterPro" id="IPR006033">
    <property type="entry name" value="AsnA_fam"/>
</dbReference>
<dbReference type="SUPFAM" id="SSF53774">
    <property type="entry name" value="Glutaminase/Asparaginase"/>
    <property type="match status" value="1"/>
</dbReference>
<dbReference type="Proteomes" id="UP001597380">
    <property type="component" value="Unassembled WGS sequence"/>
</dbReference>
<dbReference type="InterPro" id="IPR036152">
    <property type="entry name" value="Asp/glu_Ase-like_sf"/>
</dbReference>
<feature type="active site" evidence="5">
    <location>
        <position position="91"/>
    </location>
</feature>
<dbReference type="InterPro" id="IPR027475">
    <property type="entry name" value="Asparaginase/glutaminase_AS2"/>
</dbReference>
<dbReference type="SFLD" id="SFLDS00057">
    <property type="entry name" value="Glutaminase/Asparaginase"/>
    <property type="match status" value="1"/>
</dbReference>
<protein>
    <recommendedName>
        <fullName evidence="2">asparaginase</fullName>
        <ecNumber evidence="2">3.5.1.1</ecNumber>
    </recommendedName>
</protein>
<dbReference type="PANTHER" id="PTHR11707:SF28">
    <property type="entry name" value="60 KDA LYSOPHOSPHOLIPASE"/>
    <property type="match status" value="1"/>
</dbReference>
<evidence type="ECO:0000256" key="3">
    <source>
        <dbReference type="ARBA" id="ARBA00022801"/>
    </source>
</evidence>
<dbReference type="RefSeq" id="WP_345337720.1">
    <property type="nucleotide sequence ID" value="NZ_BAABLI010000003.1"/>
</dbReference>
<dbReference type="PROSITE" id="PS51732">
    <property type="entry name" value="ASN_GLN_ASE_3"/>
    <property type="match status" value="1"/>
</dbReference>
<dbReference type="PIRSF" id="PIRSF001220">
    <property type="entry name" value="L-ASNase_gatD"/>
    <property type="match status" value="1"/>
</dbReference>
<dbReference type="InterPro" id="IPR020827">
    <property type="entry name" value="Asparaginase/glutaminase_AS1"/>
</dbReference>
<dbReference type="InterPro" id="IPR040919">
    <property type="entry name" value="Asparaginase_C"/>
</dbReference>
<evidence type="ECO:0000256" key="1">
    <source>
        <dbReference type="ARBA" id="ARBA00010518"/>
    </source>
</evidence>
<proteinExistence type="inferred from homology"/>
<dbReference type="Gene3D" id="3.40.50.1170">
    <property type="entry name" value="L-asparaginase, N-terminal domain"/>
    <property type="match status" value="1"/>
</dbReference>
<dbReference type="Pfam" id="PF17763">
    <property type="entry name" value="Asparaginase_C"/>
    <property type="match status" value="1"/>
</dbReference>
<evidence type="ECO:0000256" key="4">
    <source>
        <dbReference type="PROSITE-ProRule" id="PRU10099"/>
    </source>
</evidence>
<dbReference type="EC" id="3.5.1.1" evidence="2"/>
<comment type="caution">
    <text evidence="8">The sequence shown here is derived from an EMBL/GenBank/DDBJ whole genome shotgun (WGS) entry which is preliminary data.</text>
</comment>
<dbReference type="InterPro" id="IPR041725">
    <property type="entry name" value="L-asparaginase_I"/>
</dbReference>
<dbReference type="InterPro" id="IPR027474">
    <property type="entry name" value="L-asparaginase_N"/>
</dbReference>
<dbReference type="PRINTS" id="PR00139">
    <property type="entry name" value="ASNGLNASE"/>
</dbReference>
<feature type="active site" evidence="4">
    <location>
        <position position="14"/>
    </location>
</feature>
<dbReference type="EMBL" id="JBHUHT010000003">
    <property type="protein sequence ID" value="MFD2094444.1"/>
    <property type="molecule type" value="Genomic_DNA"/>
</dbReference>
<dbReference type="PROSITE" id="PS00917">
    <property type="entry name" value="ASN_GLN_ASE_2"/>
    <property type="match status" value="1"/>
</dbReference>
<evidence type="ECO:0000259" key="7">
    <source>
        <dbReference type="Pfam" id="PF17763"/>
    </source>
</evidence>
<dbReference type="InterPro" id="IPR027473">
    <property type="entry name" value="L-asparaginase_C"/>
</dbReference>
<evidence type="ECO:0000256" key="2">
    <source>
        <dbReference type="ARBA" id="ARBA00012920"/>
    </source>
</evidence>
<feature type="domain" description="Asparaginase/glutaminase C-terminal" evidence="7">
    <location>
        <begin position="214"/>
        <end position="326"/>
    </location>
</feature>
<evidence type="ECO:0000259" key="6">
    <source>
        <dbReference type="Pfam" id="PF00710"/>
    </source>
</evidence>
<dbReference type="Pfam" id="PF00710">
    <property type="entry name" value="Asparaginase"/>
    <property type="match status" value="1"/>
</dbReference>
<dbReference type="InterPro" id="IPR006034">
    <property type="entry name" value="Asparaginase/glutaminase-like"/>
</dbReference>
<name>A0ABW4XKD1_9GAMM</name>
<feature type="domain" description="L-asparaginase N-terminal" evidence="6">
    <location>
        <begin position="5"/>
        <end position="190"/>
    </location>
</feature>
<dbReference type="PIRSF" id="PIRSF500176">
    <property type="entry name" value="L_ASNase"/>
    <property type="match status" value="1"/>
</dbReference>
<evidence type="ECO:0000256" key="5">
    <source>
        <dbReference type="PROSITE-ProRule" id="PRU10100"/>
    </source>
</evidence>
<dbReference type="SMART" id="SM00870">
    <property type="entry name" value="Asparaginase"/>
    <property type="match status" value="1"/>
</dbReference>
<accession>A0ABW4XKD1</accession>
<dbReference type="NCBIfam" id="NF006998">
    <property type="entry name" value="PRK09461.1"/>
    <property type="match status" value="1"/>
</dbReference>
<reference evidence="9" key="1">
    <citation type="journal article" date="2019" name="Int. J. Syst. Evol. Microbiol.">
        <title>The Global Catalogue of Microorganisms (GCM) 10K type strain sequencing project: providing services to taxonomists for standard genome sequencing and annotation.</title>
        <authorList>
            <consortium name="The Broad Institute Genomics Platform"/>
            <consortium name="The Broad Institute Genome Sequencing Center for Infectious Disease"/>
            <person name="Wu L."/>
            <person name="Ma J."/>
        </authorList>
    </citation>
    <scope>NUCLEOTIDE SEQUENCE [LARGE SCALE GENOMIC DNA]</scope>
    <source>
        <strain evidence="9">CGMCC 1.10992</strain>
    </source>
</reference>
<comment type="similarity">
    <text evidence="1">Belongs to the asparaginase 1 family.</text>
</comment>
<gene>
    <name evidence="8" type="primary">ansA</name>
    <name evidence="8" type="ORF">ACFSJ3_00465</name>
</gene>
<evidence type="ECO:0000313" key="8">
    <source>
        <dbReference type="EMBL" id="MFD2094444.1"/>
    </source>
</evidence>
<dbReference type="NCBIfam" id="TIGR00519">
    <property type="entry name" value="asnASE_I"/>
    <property type="match status" value="1"/>
</dbReference>
<dbReference type="InterPro" id="IPR037152">
    <property type="entry name" value="L-asparaginase_N_sf"/>
</dbReference>